<keyword evidence="2" id="KW-1185">Reference proteome</keyword>
<reference evidence="2" key="1">
    <citation type="submission" date="2014-09" db="EMBL/GenBank/DDBJ databases">
        <authorList>
            <person name="Sharma Rahul"/>
            <person name="Thines Marco"/>
        </authorList>
    </citation>
    <scope>NUCLEOTIDE SEQUENCE [LARGE SCALE GENOMIC DNA]</scope>
</reference>
<dbReference type="RefSeq" id="XP_024583373.1">
    <property type="nucleotide sequence ID" value="XM_024717923.1"/>
</dbReference>
<evidence type="ECO:0000313" key="2">
    <source>
        <dbReference type="Proteomes" id="UP000054928"/>
    </source>
</evidence>
<organism evidence="1 2">
    <name type="scientific">Plasmopara halstedii</name>
    <name type="common">Downy mildew of sunflower</name>
    <dbReference type="NCBI Taxonomy" id="4781"/>
    <lineage>
        <taxon>Eukaryota</taxon>
        <taxon>Sar</taxon>
        <taxon>Stramenopiles</taxon>
        <taxon>Oomycota</taxon>
        <taxon>Peronosporomycetes</taxon>
        <taxon>Peronosporales</taxon>
        <taxon>Peronosporaceae</taxon>
        <taxon>Plasmopara</taxon>
    </lineage>
</organism>
<sequence length="71" mass="8163">MTGGQRLLARDEKRQIQIQEWVGANFKINLSRSTTHRIIHALEDVFSSPQGHKKNRSVRFPEGVENSVFCI</sequence>
<dbReference type="Proteomes" id="UP000054928">
    <property type="component" value="Unassembled WGS sequence"/>
</dbReference>
<dbReference type="EMBL" id="CCYD01002371">
    <property type="protein sequence ID" value="CEG47004.1"/>
    <property type="molecule type" value="Genomic_DNA"/>
</dbReference>
<dbReference type="GeneID" id="36398725"/>
<evidence type="ECO:0000313" key="1">
    <source>
        <dbReference type="EMBL" id="CEG47004.1"/>
    </source>
</evidence>
<dbReference type="AlphaFoldDB" id="A0A0P1AYS2"/>
<protein>
    <submittedName>
        <fullName evidence="1">Uncharacterized protein</fullName>
    </submittedName>
</protein>
<name>A0A0P1AYS2_PLAHL</name>
<proteinExistence type="predicted"/>
<accession>A0A0P1AYS2</accession>